<dbReference type="Pfam" id="PF04828">
    <property type="entry name" value="GFA"/>
    <property type="match status" value="1"/>
</dbReference>
<proteinExistence type="inferred from homology"/>
<dbReference type="OrthoDB" id="2993351at2759"/>
<evidence type="ECO:0000313" key="5">
    <source>
        <dbReference type="EMBL" id="GFP54794.1"/>
    </source>
</evidence>
<keyword evidence="3" id="KW-0862">Zinc</keyword>
<gene>
    <name evidence="5" type="ORF">TASIC1_0004041800</name>
</gene>
<reference evidence="5 6" key="1">
    <citation type="submission" date="2020-07" db="EMBL/GenBank/DDBJ databases">
        <title>Trichoderma asperellum IC-1 whole genome shotgun sequence.</title>
        <authorList>
            <person name="Kanamasa S."/>
            <person name="Takahashi H."/>
        </authorList>
    </citation>
    <scope>NUCLEOTIDE SEQUENCE [LARGE SCALE GENOMIC DNA]</scope>
    <source>
        <strain evidence="5 6">IC-1</strain>
    </source>
</reference>
<keyword evidence="2" id="KW-0479">Metal-binding</keyword>
<dbReference type="SUPFAM" id="SSF51316">
    <property type="entry name" value="Mss4-like"/>
    <property type="match status" value="1"/>
</dbReference>
<dbReference type="PROSITE" id="PS51891">
    <property type="entry name" value="CENP_V_GFA"/>
    <property type="match status" value="1"/>
</dbReference>
<feature type="domain" description="CENP-V/GFA" evidence="4">
    <location>
        <begin position="13"/>
        <end position="126"/>
    </location>
</feature>
<dbReference type="PANTHER" id="PTHR28620">
    <property type="entry name" value="CENTROMERE PROTEIN V"/>
    <property type="match status" value="1"/>
</dbReference>
<dbReference type="InterPro" id="IPR011057">
    <property type="entry name" value="Mss4-like_sf"/>
</dbReference>
<comment type="similarity">
    <text evidence="1">Belongs to the Gfa family.</text>
</comment>
<dbReference type="GO" id="GO:0016846">
    <property type="term" value="F:carbon-sulfur lyase activity"/>
    <property type="evidence" value="ECO:0007669"/>
    <property type="project" value="InterPro"/>
</dbReference>
<protein>
    <submittedName>
        <fullName evidence="5">Centromere protein V</fullName>
    </submittedName>
</protein>
<accession>A0A6V8QQH2</accession>
<evidence type="ECO:0000259" key="4">
    <source>
        <dbReference type="PROSITE" id="PS51891"/>
    </source>
</evidence>
<evidence type="ECO:0000256" key="3">
    <source>
        <dbReference type="ARBA" id="ARBA00022833"/>
    </source>
</evidence>
<dbReference type="Proteomes" id="UP000517252">
    <property type="component" value="Unassembled WGS sequence"/>
</dbReference>
<evidence type="ECO:0000313" key="6">
    <source>
        <dbReference type="Proteomes" id="UP000517252"/>
    </source>
</evidence>
<dbReference type="AlphaFoldDB" id="A0A6V8QQH2"/>
<organism evidence="5 6">
    <name type="scientific">Trichoderma asperellum</name>
    <name type="common">Filamentous fungus</name>
    <dbReference type="NCBI Taxonomy" id="101201"/>
    <lineage>
        <taxon>Eukaryota</taxon>
        <taxon>Fungi</taxon>
        <taxon>Dikarya</taxon>
        <taxon>Ascomycota</taxon>
        <taxon>Pezizomycotina</taxon>
        <taxon>Sordariomycetes</taxon>
        <taxon>Hypocreomycetidae</taxon>
        <taxon>Hypocreales</taxon>
        <taxon>Hypocreaceae</taxon>
        <taxon>Trichoderma</taxon>
    </lineage>
</organism>
<comment type="caution">
    <text evidence="5">The sequence shown here is derived from an EMBL/GenBank/DDBJ whole genome shotgun (WGS) entry which is preliminary data.</text>
</comment>
<sequence length="126" mass="13932">MAEAQDRPNRRTYQGSCHCGAFAYEIDLPELKTVIDCDCSFCSRKGNLYVLTSEEDNFRVVKGSEEGLTSYTFGPRNKIHKFCPKCATISSTPSSIHNTFLQLTKEACRPASKAAKFTLEAAIAVP</sequence>
<dbReference type="EMBL" id="BLZH01000004">
    <property type="protein sequence ID" value="GFP54794.1"/>
    <property type="molecule type" value="Genomic_DNA"/>
</dbReference>
<dbReference type="InterPro" id="IPR006913">
    <property type="entry name" value="CENP-V/GFA"/>
</dbReference>
<dbReference type="GO" id="GO:0046872">
    <property type="term" value="F:metal ion binding"/>
    <property type="evidence" value="ECO:0007669"/>
    <property type="project" value="UniProtKB-KW"/>
</dbReference>
<name>A0A6V8QQH2_TRIAP</name>
<dbReference type="PANTHER" id="PTHR28620:SF1">
    <property type="entry name" value="CENP-V_GFA DOMAIN-CONTAINING PROTEIN"/>
    <property type="match status" value="1"/>
</dbReference>
<dbReference type="InterPro" id="IPR052355">
    <property type="entry name" value="CENP-V-like"/>
</dbReference>
<evidence type="ECO:0000256" key="2">
    <source>
        <dbReference type="ARBA" id="ARBA00022723"/>
    </source>
</evidence>
<evidence type="ECO:0000256" key="1">
    <source>
        <dbReference type="ARBA" id="ARBA00005495"/>
    </source>
</evidence>
<dbReference type="Gene3D" id="2.170.150.70">
    <property type="match status" value="1"/>
</dbReference>